<organism evidence="1 2">
    <name type="scientific">Fusarium venenatum</name>
    <dbReference type="NCBI Taxonomy" id="56646"/>
    <lineage>
        <taxon>Eukaryota</taxon>
        <taxon>Fungi</taxon>
        <taxon>Dikarya</taxon>
        <taxon>Ascomycota</taxon>
        <taxon>Pezizomycotina</taxon>
        <taxon>Sordariomycetes</taxon>
        <taxon>Hypocreomycetidae</taxon>
        <taxon>Hypocreales</taxon>
        <taxon>Nectriaceae</taxon>
        <taxon>Fusarium</taxon>
    </lineage>
</organism>
<accession>A0A2L2SUY9</accession>
<evidence type="ECO:0000313" key="2">
    <source>
        <dbReference type="Proteomes" id="UP000245910"/>
    </source>
</evidence>
<proteinExistence type="predicted"/>
<name>A0A2L2SUY9_9HYPO</name>
<protein>
    <submittedName>
        <fullName evidence="1">Uncharacterized protein</fullName>
    </submittedName>
</protein>
<keyword evidence="2" id="KW-1185">Reference proteome</keyword>
<evidence type="ECO:0000313" key="1">
    <source>
        <dbReference type="EMBL" id="CEI60268.1"/>
    </source>
</evidence>
<dbReference type="Proteomes" id="UP000245910">
    <property type="component" value="Chromosome II"/>
</dbReference>
<reference evidence="2" key="1">
    <citation type="submission" date="2014-10" db="EMBL/GenBank/DDBJ databases">
        <authorList>
            <person name="King R."/>
        </authorList>
    </citation>
    <scope>NUCLEOTIDE SEQUENCE [LARGE SCALE GENOMIC DNA]</scope>
    <source>
        <strain evidence="2">A3/5</strain>
    </source>
</reference>
<dbReference type="EMBL" id="LN649230">
    <property type="protein sequence ID" value="CEI60268.1"/>
    <property type="molecule type" value="Genomic_DNA"/>
</dbReference>
<dbReference type="AlphaFoldDB" id="A0A2L2SUY9"/>
<sequence>MYSWTVTKDLDYFSKFPIMNKSTAQKQGREQERKARLHFADFVDKHVGADILDGSTSEFDAKLASFGNMLKKHMLSLDGS</sequence>